<dbReference type="Pfam" id="PF01547">
    <property type="entry name" value="SBP_bac_1"/>
    <property type="match status" value="1"/>
</dbReference>
<gene>
    <name evidence="1" type="ordered locus">CTN_0358</name>
</gene>
<name>B9KBY8_THENN</name>
<dbReference type="SUPFAM" id="SSF53850">
    <property type="entry name" value="Periplasmic binding protein-like II"/>
    <property type="match status" value="1"/>
</dbReference>
<dbReference type="STRING" id="309803.CTN_0358"/>
<evidence type="ECO:0000313" key="1">
    <source>
        <dbReference type="EMBL" id="ACM22534.1"/>
    </source>
</evidence>
<dbReference type="KEGG" id="tna:CTN_0358"/>
<dbReference type="EMBL" id="CP000916">
    <property type="protein sequence ID" value="ACM22534.1"/>
    <property type="molecule type" value="Genomic_DNA"/>
</dbReference>
<sequence length="444" mass="50783">MRVRTFLILFLSFLVLTPLLFSAKITITIQDYFHPGEGTARFIENVLIPEFQKRYPEVEVKHVYIPFAELLPTILQQSLTGTLPEIIMADNPWVPQLIEAGVFKDITDLVMNDLGEEFWLDFFEGHRLVTSKDGRIYALQLHTNNLALFYRRSLLEKAGVTKVPETWNELLEACKKIKEKLGIYGFALCATASEEGTWQFEPFLWTNGGSLFELDQPEAIEALSFLVKLVEEGYMPRDVVNVSGQGDLTIWFINGEVAMMVNGNWEFGWHLTPDVLKELGDVEVAPLPVPKKGMKALVPFGGECYGISATIDSEKLKYAWEFLKLFYVEKVGEFYEKWTGHIPTRASYAEKIAQLRPELRSFIEQAKYAIPRPLVGGIDKYPDVSHEVIMAIQRALTGVQTPEEAFKEAAANIRKLFSKEEFEKYKKMAREILDNTRKRMMEGK</sequence>
<dbReference type="eggNOG" id="COG1653">
    <property type="taxonomic scope" value="Bacteria"/>
</dbReference>
<protein>
    <submittedName>
        <fullName evidence="1">Extracellular solute-binding protein family 1</fullName>
    </submittedName>
</protein>
<evidence type="ECO:0000313" key="2">
    <source>
        <dbReference type="Proteomes" id="UP000000445"/>
    </source>
</evidence>
<accession>B9KBY8</accession>
<dbReference type="Gene3D" id="3.40.190.10">
    <property type="entry name" value="Periplasmic binding protein-like II"/>
    <property type="match status" value="2"/>
</dbReference>
<dbReference type="CDD" id="cd13585">
    <property type="entry name" value="PBP2_TMBP_like"/>
    <property type="match status" value="1"/>
</dbReference>
<dbReference type="PANTHER" id="PTHR43649">
    <property type="entry name" value="ARABINOSE-BINDING PROTEIN-RELATED"/>
    <property type="match status" value="1"/>
</dbReference>
<dbReference type="PANTHER" id="PTHR43649:SF12">
    <property type="entry name" value="DIACETYLCHITOBIOSE BINDING PROTEIN DASA"/>
    <property type="match status" value="1"/>
</dbReference>
<dbReference type="RefSeq" id="WP_015918853.1">
    <property type="nucleotide sequence ID" value="NC_011978.1"/>
</dbReference>
<dbReference type="AlphaFoldDB" id="B9KBY8"/>
<dbReference type="Proteomes" id="UP000000445">
    <property type="component" value="Chromosome"/>
</dbReference>
<reference evidence="1 2" key="1">
    <citation type="journal article" date="2009" name="Biosci. Biotechnol. Biochem.">
        <title>WeGAS: a web-based microbial genome annotation system.</title>
        <authorList>
            <person name="Lee D."/>
            <person name="Seo H."/>
            <person name="Park C."/>
            <person name="Park K."/>
        </authorList>
    </citation>
    <scope>NUCLEOTIDE SEQUENCE [LARGE SCALE GENOMIC DNA]</scope>
    <source>
        <strain evidence="2">ATCC 49049 / DSM 4359 / NBRC 107923 / NS-E</strain>
    </source>
</reference>
<proteinExistence type="predicted"/>
<keyword evidence="2" id="KW-1185">Reference proteome</keyword>
<dbReference type="HOGENOM" id="CLU_031285_10_1_0"/>
<dbReference type="InterPro" id="IPR006059">
    <property type="entry name" value="SBP"/>
</dbReference>
<organism evidence="1 2">
    <name type="scientific">Thermotoga neapolitana (strain ATCC 49049 / DSM 4359 / NBRC 107923 / NS-E)</name>
    <dbReference type="NCBI Taxonomy" id="309803"/>
    <lineage>
        <taxon>Bacteria</taxon>
        <taxon>Thermotogati</taxon>
        <taxon>Thermotogota</taxon>
        <taxon>Thermotogae</taxon>
        <taxon>Thermotogales</taxon>
        <taxon>Thermotogaceae</taxon>
        <taxon>Thermotoga</taxon>
    </lineage>
</organism>
<dbReference type="InterPro" id="IPR050490">
    <property type="entry name" value="Bact_solute-bd_prot1"/>
</dbReference>